<organism evidence="2 3">
    <name type="scientific">Ficus carica</name>
    <name type="common">Common fig</name>
    <dbReference type="NCBI Taxonomy" id="3494"/>
    <lineage>
        <taxon>Eukaryota</taxon>
        <taxon>Viridiplantae</taxon>
        <taxon>Streptophyta</taxon>
        <taxon>Embryophyta</taxon>
        <taxon>Tracheophyta</taxon>
        <taxon>Spermatophyta</taxon>
        <taxon>Magnoliopsida</taxon>
        <taxon>eudicotyledons</taxon>
        <taxon>Gunneridae</taxon>
        <taxon>Pentapetalae</taxon>
        <taxon>rosids</taxon>
        <taxon>fabids</taxon>
        <taxon>Rosales</taxon>
        <taxon>Moraceae</taxon>
        <taxon>Ficeae</taxon>
        <taxon>Ficus</taxon>
    </lineage>
</organism>
<reference evidence="2" key="1">
    <citation type="submission" date="2023-07" db="EMBL/GenBank/DDBJ databases">
        <title>draft genome sequence of fig (Ficus carica).</title>
        <authorList>
            <person name="Takahashi T."/>
            <person name="Nishimura K."/>
        </authorList>
    </citation>
    <scope>NUCLEOTIDE SEQUENCE</scope>
</reference>
<evidence type="ECO:0000313" key="2">
    <source>
        <dbReference type="EMBL" id="GMN69043.1"/>
    </source>
</evidence>
<feature type="compositionally biased region" description="Basic and acidic residues" evidence="1">
    <location>
        <begin position="89"/>
        <end position="103"/>
    </location>
</feature>
<evidence type="ECO:0000313" key="3">
    <source>
        <dbReference type="Proteomes" id="UP001187192"/>
    </source>
</evidence>
<evidence type="ECO:0000256" key="1">
    <source>
        <dbReference type="SAM" id="MobiDB-lite"/>
    </source>
</evidence>
<keyword evidence="3" id="KW-1185">Reference proteome</keyword>
<protein>
    <submittedName>
        <fullName evidence="2">Uncharacterized protein</fullName>
    </submittedName>
</protein>
<dbReference type="AlphaFoldDB" id="A0AA88E886"/>
<feature type="region of interest" description="Disordered" evidence="1">
    <location>
        <begin position="17"/>
        <end position="47"/>
    </location>
</feature>
<gene>
    <name evidence="2" type="ORF">TIFTF001_038090</name>
</gene>
<name>A0AA88E886_FICCA</name>
<comment type="caution">
    <text evidence="2">The sequence shown here is derived from an EMBL/GenBank/DDBJ whole genome shotgun (WGS) entry which is preliminary data.</text>
</comment>
<dbReference type="EMBL" id="BTGU01000755">
    <property type="protein sequence ID" value="GMN69043.1"/>
    <property type="molecule type" value="Genomic_DNA"/>
</dbReference>
<accession>A0AA88E886</accession>
<feature type="region of interest" description="Disordered" evidence="1">
    <location>
        <begin position="71"/>
        <end position="103"/>
    </location>
</feature>
<proteinExistence type="predicted"/>
<dbReference type="Proteomes" id="UP001187192">
    <property type="component" value="Unassembled WGS sequence"/>
</dbReference>
<sequence>MTRRKIKSRKEKEVLEKGRVEVVQKPLELPMQSSEKPRSDRNGFLLDEAFGGNGNITSHVESSDVFQSTIEGQKENAGQRKKLGPGEYLSEKRHKQEGEEPRFKTVSKSATLLNLTVSSSDQRFLQNLKLELNKFWCSSWPRRPVIGRRKQGKPSQDFGRILEHLAGIFEQVGGRNSREGRLENLDPISQARSAATERKKGEEIQVQFGPKVRKYGKSCTGFLKSTQKKEYNIRQCPDEGQLNFGHNIHEQGKYNSAYSIGFVVYTCLRFRNVMKNVMKLENAIDAYYVSSLAATCDTRWRAWTGGL</sequence>